<feature type="region of interest" description="Disordered" evidence="1">
    <location>
        <begin position="1"/>
        <end position="66"/>
    </location>
</feature>
<dbReference type="InterPro" id="IPR018712">
    <property type="entry name" value="Tle1-like_cat"/>
</dbReference>
<dbReference type="PANTHER" id="PTHR33840:SF2">
    <property type="entry name" value="TLE1 PHOSPHOLIPASE DOMAIN-CONTAINING PROTEIN"/>
    <property type="match status" value="1"/>
</dbReference>
<feature type="compositionally biased region" description="Polar residues" evidence="1">
    <location>
        <begin position="31"/>
        <end position="41"/>
    </location>
</feature>
<comment type="caution">
    <text evidence="3">The sequence shown here is derived from an EMBL/GenBank/DDBJ whole genome shotgun (WGS) entry which is preliminary data.</text>
</comment>
<evidence type="ECO:0000313" key="3">
    <source>
        <dbReference type="EMBL" id="CAK3899752.1"/>
    </source>
</evidence>
<evidence type="ECO:0000256" key="1">
    <source>
        <dbReference type="SAM" id="MobiDB-lite"/>
    </source>
</evidence>
<dbReference type="AlphaFoldDB" id="A0AAI8YUW9"/>
<evidence type="ECO:0000313" key="4">
    <source>
        <dbReference type="Proteomes" id="UP001296104"/>
    </source>
</evidence>
<dbReference type="PANTHER" id="PTHR33840">
    <property type="match status" value="1"/>
</dbReference>
<protein>
    <recommendedName>
        <fullName evidence="2">T6SS Phospholipase effector Tle1-like catalytic domain-containing protein</fullName>
    </recommendedName>
</protein>
<evidence type="ECO:0000259" key="2">
    <source>
        <dbReference type="Pfam" id="PF09994"/>
    </source>
</evidence>
<dbReference type="EMBL" id="CAVMBE010000010">
    <property type="protein sequence ID" value="CAK3899752.1"/>
    <property type="molecule type" value="Genomic_DNA"/>
</dbReference>
<feature type="compositionally biased region" description="Pro residues" evidence="1">
    <location>
        <begin position="52"/>
        <end position="66"/>
    </location>
</feature>
<organism evidence="3 4">
    <name type="scientific">Lecanosticta acicola</name>
    <dbReference type="NCBI Taxonomy" id="111012"/>
    <lineage>
        <taxon>Eukaryota</taxon>
        <taxon>Fungi</taxon>
        <taxon>Dikarya</taxon>
        <taxon>Ascomycota</taxon>
        <taxon>Pezizomycotina</taxon>
        <taxon>Dothideomycetes</taxon>
        <taxon>Dothideomycetidae</taxon>
        <taxon>Mycosphaerellales</taxon>
        <taxon>Mycosphaerellaceae</taxon>
        <taxon>Lecanosticta</taxon>
    </lineage>
</organism>
<name>A0AAI8YUW9_9PEZI</name>
<reference evidence="3" key="1">
    <citation type="submission" date="2023-11" db="EMBL/GenBank/DDBJ databases">
        <authorList>
            <person name="Alioto T."/>
            <person name="Alioto T."/>
            <person name="Gomez Garrido J."/>
        </authorList>
    </citation>
    <scope>NUCLEOTIDE SEQUENCE</scope>
</reference>
<dbReference type="Proteomes" id="UP001296104">
    <property type="component" value="Unassembled WGS sequence"/>
</dbReference>
<feature type="domain" description="T6SS Phospholipase effector Tle1-like catalytic" evidence="2">
    <location>
        <begin position="85"/>
        <end position="401"/>
    </location>
</feature>
<keyword evidence="4" id="KW-1185">Reference proteome</keyword>
<gene>
    <name evidence="3" type="ORF">LECACI_7A002439</name>
</gene>
<proteinExistence type="predicted"/>
<dbReference type="Pfam" id="PF09994">
    <property type="entry name" value="T6SS_Tle1-like_cat"/>
    <property type="match status" value="1"/>
</dbReference>
<accession>A0AAI8YUW9</accession>
<sequence>MNRNSWTPHSYPVQAPPEQSFHAPVKLPPKNSFSSFKTTAETADMEDFDPDAPIPPNPLPPKPVPQLPRNMRAVRDGINHKSQGRTIIICLDGTGDKFDGDNSNIVHFVSCLKKSYPNQITYYQSGIGTYNGGGLTNGVNAAFDMAVGSGLGVHIRDAYKFLMQNYQENDKICLFGFSRGAYTARCLAGMLHKVGLLPAHNVSQVQFAYEYYKDDTVNGWKMSADFKRTFCMNINVYFIGVFDSVASVGFIPRTLPLSSTPTNKSRYFRHAMALDEHRAKFKVCRFQRKDHIDNDAKWKTAAELHERPDALVRRFSPGLGLNEKPETNGVNGVLPNEKKAAHDDIVAESMQQAEKRQEQQWDTDVLEVWFAGCHCDVGGGAVKNEERHRLAQIPLRWMIRQCFECNTEIIFKAHVLAEEGIDVHTLYPQYQSLEIPSVRPPPHMMDKFEKGEVPSIKKRSSVLEPVKKEEPHGFQNIKLWQDSERQLLAEHWVPEQVEDYFDALTSINDQLATAKGWWVLEVWPVEIRYQPKDADDWRKKTGMNLGRFRAVQEYAPNLHWTVQARQEAKGYKIRTRLDRKSEWKLVV</sequence>
<dbReference type="SUPFAM" id="SSF53474">
    <property type="entry name" value="alpha/beta-Hydrolases"/>
    <property type="match status" value="1"/>
</dbReference>
<dbReference type="InterPro" id="IPR029058">
    <property type="entry name" value="AB_hydrolase_fold"/>
</dbReference>